<evidence type="ECO:0000313" key="3">
    <source>
        <dbReference type="EMBL" id="OUN03450.1"/>
    </source>
</evidence>
<dbReference type="CDD" id="cd00229">
    <property type="entry name" value="SGNH_hydrolase"/>
    <property type="match status" value="1"/>
</dbReference>
<feature type="signal peptide" evidence="1">
    <location>
        <begin position="1"/>
        <end position="24"/>
    </location>
</feature>
<comment type="caution">
    <text evidence="3">The sequence shown here is derived from an EMBL/GenBank/DDBJ whole genome shotgun (WGS) entry which is preliminary data.</text>
</comment>
<feature type="domain" description="SGNH hydrolase-type esterase" evidence="2">
    <location>
        <begin position="45"/>
        <end position="258"/>
    </location>
</feature>
<dbReference type="SUPFAM" id="SSF52266">
    <property type="entry name" value="SGNH hydrolase"/>
    <property type="match status" value="1"/>
</dbReference>
<evidence type="ECO:0000256" key="1">
    <source>
        <dbReference type="SAM" id="SignalP"/>
    </source>
</evidence>
<keyword evidence="1" id="KW-0732">Signal</keyword>
<dbReference type="Pfam" id="PF13472">
    <property type="entry name" value="Lipase_GDSL_2"/>
    <property type="match status" value="1"/>
</dbReference>
<name>A0A1Y3R3T6_9BACT</name>
<dbReference type="PANTHER" id="PTHR30383:SF5">
    <property type="entry name" value="SGNH HYDROLASE-TYPE ESTERASE DOMAIN-CONTAINING PROTEIN"/>
    <property type="match status" value="1"/>
</dbReference>
<evidence type="ECO:0000259" key="2">
    <source>
        <dbReference type="Pfam" id="PF13472"/>
    </source>
</evidence>
<evidence type="ECO:0000313" key="4">
    <source>
        <dbReference type="Proteomes" id="UP000195772"/>
    </source>
</evidence>
<dbReference type="PANTHER" id="PTHR30383">
    <property type="entry name" value="THIOESTERASE 1/PROTEASE 1/LYSOPHOSPHOLIPASE L1"/>
    <property type="match status" value="1"/>
</dbReference>
<accession>A0A1Y3R3T6</accession>
<dbReference type="EMBL" id="NFHB01000004">
    <property type="protein sequence ID" value="OUN03450.1"/>
    <property type="molecule type" value="Genomic_DNA"/>
</dbReference>
<reference evidence="4" key="1">
    <citation type="submission" date="2017-04" db="EMBL/GenBank/DDBJ databases">
        <title>Function of individual gut microbiota members based on whole genome sequencing of pure cultures obtained from chicken caecum.</title>
        <authorList>
            <person name="Medvecky M."/>
            <person name="Cejkova D."/>
            <person name="Polansky O."/>
            <person name="Karasova D."/>
            <person name="Kubasova T."/>
            <person name="Cizek A."/>
            <person name="Rychlik I."/>
        </authorList>
    </citation>
    <scope>NUCLEOTIDE SEQUENCE [LARGE SCALE GENOMIC DNA]</scope>
    <source>
        <strain evidence="4">An90</strain>
    </source>
</reference>
<dbReference type="GO" id="GO:0004622">
    <property type="term" value="F:phosphatidylcholine lysophospholipase activity"/>
    <property type="evidence" value="ECO:0007669"/>
    <property type="project" value="TreeGrafter"/>
</dbReference>
<protein>
    <submittedName>
        <fullName evidence="3">G-D-S-L family lipolytic protein</fullName>
    </submittedName>
</protein>
<dbReference type="Proteomes" id="UP000195772">
    <property type="component" value="Unassembled WGS sequence"/>
</dbReference>
<dbReference type="InterPro" id="IPR036514">
    <property type="entry name" value="SGNH_hydro_sf"/>
</dbReference>
<dbReference type="InterPro" id="IPR051532">
    <property type="entry name" value="Ester_Hydrolysis_Enzymes"/>
</dbReference>
<dbReference type="RefSeq" id="WP_233428537.1">
    <property type="nucleotide sequence ID" value="NZ_NFHB01000004.1"/>
</dbReference>
<proteinExistence type="predicted"/>
<feature type="chain" id="PRO_5012079258" evidence="1">
    <location>
        <begin position="25"/>
        <end position="277"/>
    </location>
</feature>
<sequence>MRYSVCLCAVWLLGVCAAVCPAYAGDGDHPLPVAGTQWKGRKVAFMGDSITDKAHVGTTKNYWQYLQEMLGLVPFVYGINGQQWRDVPGQCERLRAERGGDIDAILIFAGTNDYNSGTPLGEWYTTGEVPVEVSGPRSEIRTRRTLSMDGDTFRGRINIAMSYLKANFPDKQVILLTPIHRGYARFGDNNIQPDESYPNSLGLYADAYVDAVKEAANVWAVPVIDLNSICGLYPNADSHTRYFHDAQSDRLHPNAEGHYRMAKALAYQLSSYPANFE</sequence>
<dbReference type="InterPro" id="IPR013830">
    <property type="entry name" value="SGNH_hydro"/>
</dbReference>
<dbReference type="eggNOG" id="COG2755">
    <property type="taxonomic scope" value="Bacteria"/>
</dbReference>
<dbReference type="AlphaFoldDB" id="A0A1Y3R3T6"/>
<organism evidence="3 4">
    <name type="scientific">Alistipes onderdonkii</name>
    <dbReference type="NCBI Taxonomy" id="328813"/>
    <lineage>
        <taxon>Bacteria</taxon>
        <taxon>Pseudomonadati</taxon>
        <taxon>Bacteroidota</taxon>
        <taxon>Bacteroidia</taxon>
        <taxon>Bacteroidales</taxon>
        <taxon>Rikenellaceae</taxon>
        <taxon>Alistipes</taxon>
    </lineage>
</organism>
<gene>
    <name evidence="3" type="ORF">B5G41_07115</name>
</gene>
<dbReference type="Gene3D" id="3.40.50.1110">
    <property type="entry name" value="SGNH hydrolase"/>
    <property type="match status" value="1"/>
</dbReference>